<organism evidence="1 2">
    <name type="scientific">Clonostachys rosea f. rosea IK726</name>
    <dbReference type="NCBI Taxonomy" id="1349383"/>
    <lineage>
        <taxon>Eukaryota</taxon>
        <taxon>Fungi</taxon>
        <taxon>Dikarya</taxon>
        <taxon>Ascomycota</taxon>
        <taxon>Pezizomycotina</taxon>
        <taxon>Sordariomycetes</taxon>
        <taxon>Hypocreomycetidae</taxon>
        <taxon>Hypocreales</taxon>
        <taxon>Bionectriaceae</taxon>
        <taxon>Clonostachys</taxon>
    </lineage>
</organism>
<name>A0ACA9UH79_BIOOC</name>
<evidence type="ECO:0000313" key="1">
    <source>
        <dbReference type="EMBL" id="CAG9952708.1"/>
    </source>
</evidence>
<sequence>MAQIADNPEPGHLIHYLSSESSQPRVPQLRVPSAAVVLRVVRQLHLSDTEVAEDAQVGQLVLDASCVLPAQQYGGAAGLLGTADIGDSVRLHDQVRVLLEPLLPLDDIGKAPPETLPEPAGARHTSDAAGVPGLEDFARKVGYVEAIEVDRGLASVSVGMLGLRDGSQTCVCDIV</sequence>
<dbReference type="EMBL" id="CADEHS020000498">
    <property type="protein sequence ID" value="CAG9952708.1"/>
    <property type="molecule type" value="Genomic_DNA"/>
</dbReference>
<reference evidence="1" key="1">
    <citation type="submission" date="2020-04" db="EMBL/GenBank/DDBJ databases">
        <authorList>
            <person name="Broberg M."/>
        </authorList>
    </citation>
    <scope>NUCLEOTIDE SEQUENCE</scope>
</reference>
<dbReference type="Proteomes" id="UP000836387">
    <property type="component" value="Unassembled WGS sequence"/>
</dbReference>
<reference evidence="1" key="2">
    <citation type="submission" date="2021-10" db="EMBL/GenBank/DDBJ databases">
        <authorList>
            <person name="Piombo E."/>
        </authorList>
    </citation>
    <scope>NUCLEOTIDE SEQUENCE</scope>
</reference>
<keyword evidence="2" id="KW-1185">Reference proteome</keyword>
<gene>
    <name evidence="1" type="ORF">CRV2_00017193</name>
</gene>
<evidence type="ECO:0000313" key="2">
    <source>
        <dbReference type="Proteomes" id="UP000836387"/>
    </source>
</evidence>
<comment type="caution">
    <text evidence="1">The sequence shown here is derived from an EMBL/GenBank/DDBJ whole genome shotgun (WGS) entry which is preliminary data.</text>
</comment>
<protein>
    <submittedName>
        <fullName evidence="1">Uncharacterized protein</fullName>
    </submittedName>
</protein>
<accession>A0ACA9UH79</accession>
<proteinExistence type="predicted"/>